<dbReference type="InterPro" id="IPR051048">
    <property type="entry name" value="Peptidase_S8/S53_subtilisin"/>
</dbReference>
<dbReference type="EMBL" id="JAKNSF020000105">
    <property type="protein sequence ID" value="KAK7715733.1"/>
    <property type="molecule type" value="Genomic_DNA"/>
</dbReference>
<evidence type="ECO:0000313" key="9">
    <source>
        <dbReference type="EMBL" id="KAK7715733.1"/>
    </source>
</evidence>
<sequence>MGFEKTNFNIEDPAKDVSLIQCIKEHQQSFTERTKRILYLIIGNTVLHLHDTSWLQPDWGSAHIKFFRAASSEIPLRPFIEARLDYRTAGLDDERDDRDAFYHPCPVLVSLAVVLLELYFVKPFNELAKEQNVDLIEGPMGRIAVIDLDQVYSGVEEGGGCESQIPEDYRGLRVAVENCISDKLLADDEGNAVDRQTLRSRIYQNVVKPLEAHLSHGFSQIPLESIDEHAKTIDLAHRGKFITCRESDGRPGTLPSDFSTPGQAQSPTPSPGPAIQQGAHLIEREFCSQLARSVAEVTLDPSSKRNSDVGERTADFFDDEIGDKKKAAMYDTWKDTYDEVYQKYIEKHLSSHPSNTPIRIAVLDTGIEVDHPSIQAHNELKGVHNCYDESRKDLPDTHGHGTFVTNVILDYAPDAHLYVIKITGKNNISLDARIVKNAIDHAVDVWHVDIISMSFGWPSSEFDGYDDLQDAIDRAYSKQILMFAAASNSGGNLGRAYPASSSHVICVHSTDTLGNRSAFSPTEERDRVNIATVGESIRSAWPSSLCKPANDRDGLVYRSGTSYATPILAGIAAFLLQYARLHLSEKEVMKMKRKENMEALLRRCAERGPNYCTRNGYYYVELSLHKHNMFGQDLEFINMCILQALKK</sequence>
<feature type="region of interest" description="Disordered" evidence="6">
    <location>
        <begin position="244"/>
        <end position="275"/>
    </location>
</feature>
<feature type="active site" description="Charge relay system" evidence="5">
    <location>
        <position position="364"/>
    </location>
</feature>
<dbReference type="InterPro" id="IPR036852">
    <property type="entry name" value="Peptidase_S8/S53_dom_sf"/>
</dbReference>
<evidence type="ECO:0000256" key="6">
    <source>
        <dbReference type="SAM" id="MobiDB-lite"/>
    </source>
</evidence>
<feature type="active site" description="Charge relay system" evidence="5">
    <location>
        <position position="562"/>
    </location>
</feature>
<dbReference type="SUPFAM" id="SSF52743">
    <property type="entry name" value="Subtilisin-like"/>
    <property type="match status" value="1"/>
</dbReference>
<dbReference type="PANTHER" id="PTHR43399">
    <property type="entry name" value="SUBTILISIN-RELATED"/>
    <property type="match status" value="1"/>
</dbReference>
<feature type="compositionally biased region" description="Polar residues" evidence="6">
    <location>
        <begin position="256"/>
        <end position="267"/>
    </location>
</feature>
<dbReference type="PROSITE" id="PS00136">
    <property type="entry name" value="SUBTILASE_ASP"/>
    <property type="match status" value="1"/>
</dbReference>
<dbReference type="InterPro" id="IPR000209">
    <property type="entry name" value="Peptidase_S8/S53_dom"/>
</dbReference>
<dbReference type="Gene3D" id="3.40.50.200">
    <property type="entry name" value="Peptidase S8/S53 domain"/>
    <property type="match status" value="1"/>
</dbReference>
<evidence type="ECO:0008006" key="11">
    <source>
        <dbReference type="Google" id="ProtNLM"/>
    </source>
</evidence>
<proteinExistence type="inferred from homology"/>
<evidence type="ECO:0000259" key="8">
    <source>
        <dbReference type="Pfam" id="PF24476"/>
    </source>
</evidence>
<dbReference type="InterPro" id="IPR015500">
    <property type="entry name" value="Peptidase_S8_subtilisin-rel"/>
</dbReference>
<dbReference type="PANTHER" id="PTHR43399:SF4">
    <property type="entry name" value="CELL WALL-ASSOCIATED PROTEASE"/>
    <property type="match status" value="1"/>
</dbReference>
<dbReference type="Pfam" id="PF00082">
    <property type="entry name" value="Peptidase_S8"/>
    <property type="match status" value="1"/>
</dbReference>
<keyword evidence="3 5" id="KW-0378">Hydrolase</keyword>
<accession>A0ABR1NUG8</accession>
<feature type="active site" description="Charge relay system" evidence="5">
    <location>
        <position position="400"/>
    </location>
</feature>
<dbReference type="CDD" id="cd00306">
    <property type="entry name" value="Peptidases_S8_S53"/>
    <property type="match status" value="1"/>
</dbReference>
<evidence type="ECO:0000256" key="5">
    <source>
        <dbReference type="PROSITE-ProRule" id="PRU01240"/>
    </source>
</evidence>
<dbReference type="PRINTS" id="PR00723">
    <property type="entry name" value="SUBTILISIN"/>
</dbReference>
<feature type="domain" description="DUF7580" evidence="8">
    <location>
        <begin position="21"/>
        <end position="216"/>
    </location>
</feature>
<gene>
    <name evidence="9" type="ORF">SLS63_011322</name>
</gene>
<dbReference type="Pfam" id="PF24476">
    <property type="entry name" value="DUF7580"/>
    <property type="match status" value="1"/>
</dbReference>
<feature type="domain" description="Peptidase S8/S53" evidence="7">
    <location>
        <begin position="358"/>
        <end position="604"/>
    </location>
</feature>
<organism evidence="9 10">
    <name type="scientific">Diaporthe eres</name>
    <name type="common">Phomopsis oblonga</name>
    <dbReference type="NCBI Taxonomy" id="83184"/>
    <lineage>
        <taxon>Eukaryota</taxon>
        <taxon>Fungi</taxon>
        <taxon>Dikarya</taxon>
        <taxon>Ascomycota</taxon>
        <taxon>Pezizomycotina</taxon>
        <taxon>Sordariomycetes</taxon>
        <taxon>Sordariomycetidae</taxon>
        <taxon>Diaporthales</taxon>
        <taxon>Diaporthaceae</taxon>
        <taxon>Diaporthe</taxon>
        <taxon>Diaporthe eres species complex</taxon>
    </lineage>
</organism>
<keyword evidence="2 5" id="KW-0645">Protease</keyword>
<evidence type="ECO:0000256" key="4">
    <source>
        <dbReference type="ARBA" id="ARBA00022825"/>
    </source>
</evidence>
<dbReference type="InterPro" id="IPR056002">
    <property type="entry name" value="DUF7580"/>
</dbReference>
<reference evidence="9 10" key="1">
    <citation type="submission" date="2024-02" db="EMBL/GenBank/DDBJ databases">
        <title>De novo assembly and annotation of 12 fungi associated with fruit tree decline syndrome in Ontario, Canada.</title>
        <authorList>
            <person name="Sulman M."/>
            <person name="Ellouze W."/>
            <person name="Ilyukhin E."/>
        </authorList>
    </citation>
    <scope>NUCLEOTIDE SEQUENCE [LARGE SCALE GENOMIC DNA]</scope>
    <source>
        <strain evidence="9 10">M169</strain>
    </source>
</reference>
<name>A0ABR1NUG8_DIAER</name>
<evidence type="ECO:0000256" key="1">
    <source>
        <dbReference type="ARBA" id="ARBA00011073"/>
    </source>
</evidence>
<evidence type="ECO:0000313" key="10">
    <source>
        <dbReference type="Proteomes" id="UP001430848"/>
    </source>
</evidence>
<comment type="caution">
    <text evidence="9">The sequence shown here is derived from an EMBL/GenBank/DDBJ whole genome shotgun (WGS) entry which is preliminary data.</text>
</comment>
<comment type="similarity">
    <text evidence="1 5">Belongs to the peptidase S8 family.</text>
</comment>
<dbReference type="PROSITE" id="PS51892">
    <property type="entry name" value="SUBTILASE"/>
    <property type="match status" value="1"/>
</dbReference>
<dbReference type="InterPro" id="IPR023827">
    <property type="entry name" value="Peptidase_S8_Asp-AS"/>
</dbReference>
<evidence type="ECO:0000259" key="7">
    <source>
        <dbReference type="Pfam" id="PF00082"/>
    </source>
</evidence>
<keyword evidence="10" id="KW-1185">Reference proteome</keyword>
<dbReference type="Proteomes" id="UP001430848">
    <property type="component" value="Unassembled WGS sequence"/>
</dbReference>
<keyword evidence="4 5" id="KW-0720">Serine protease</keyword>
<protein>
    <recommendedName>
        <fullName evidence="11">Peptidase S8/S53 domain-containing protein</fullName>
    </recommendedName>
</protein>
<evidence type="ECO:0000256" key="2">
    <source>
        <dbReference type="ARBA" id="ARBA00022670"/>
    </source>
</evidence>
<evidence type="ECO:0000256" key="3">
    <source>
        <dbReference type="ARBA" id="ARBA00022801"/>
    </source>
</evidence>